<proteinExistence type="predicted"/>
<dbReference type="EMBL" id="CADCUA010000447">
    <property type="protein sequence ID" value="CAA9333478.1"/>
    <property type="molecule type" value="Genomic_DNA"/>
</dbReference>
<name>A0A6J4LIZ6_9GAMM</name>
<sequence length="84" mass="9200">ALHAIFQRGHLPPVGGHGGSDNPRVSGRLDGVDDCPPQGQAHAGRCGRQGERTELCLRRHHDLRKARRYVGARGERFDIRAGTL</sequence>
<feature type="non-terminal residue" evidence="2">
    <location>
        <position position="1"/>
    </location>
</feature>
<gene>
    <name evidence="2" type="ORF">AVDCRST_MAG71-1873</name>
</gene>
<evidence type="ECO:0000256" key="1">
    <source>
        <dbReference type="SAM" id="MobiDB-lite"/>
    </source>
</evidence>
<feature type="region of interest" description="Disordered" evidence="1">
    <location>
        <begin position="1"/>
        <end position="48"/>
    </location>
</feature>
<evidence type="ECO:0000313" key="2">
    <source>
        <dbReference type="EMBL" id="CAA9333478.1"/>
    </source>
</evidence>
<organism evidence="2">
    <name type="scientific">uncultured Lysobacter sp</name>
    <dbReference type="NCBI Taxonomy" id="271060"/>
    <lineage>
        <taxon>Bacteria</taxon>
        <taxon>Pseudomonadati</taxon>
        <taxon>Pseudomonadota</taxon>
        <taxon>Gammaproteobacteria</taxon>
        <taxon>Lysobacterales</taxon>
        <taxon>Lysobacteraceae</taxon>
        <taxon>Lysobacter</taxon>
        <taxon>environmental samples</taxon>
    </lineage>
</organism>
<reference evidence="2" key="1">
    <citation type="submission" date="2020-02" db="EMBL/GenBank/DDBJ databases">
        <authorList>
            <person name="Meier V. D."/>
        </authorList>
    </citation>
    <scope>NUCLEOTIDE SEQUENCE</scope>
    <source>
        <strain evidence="2">AVDCRST_MAG71</strain>
    </source>
</reference>
<protein>
    <submittedName>
        <fullName evidence="2">Uncharacterized protein</fullName>
    </submittedName>
</protein>
<accession>A0A6J4LIZ6</accession>
<feature type="non-terminal residue" evidence="2">
    <location>
        <position position="84"/>
    </location>
</feature>
<dbReference type="AlphaFoldDB" id="A0A6J4LIZ6"/>